<comment type="caution">
    <text evidence="12">The sequence shown here is derived from an EMBL/GenBank/DDBJ whole genome shotgun (WGS) entry which is preliminary data.</text>
</comment>
<comment type="catalytic activity">
    <reaction evidence="10">
        <text>N-formyl-L-kynurenine + H2O = L-kynurenine + formate + H(+)</text>
        <dbReference type="Rhea" id="RHEA:13009"/>
        <dbReference type="ChEBI" id="CHEBI:15377"/>
        <dbReference type="ChEBI" id="CHEBI:15378"/>
        <dbReference type="ChEBI" id="CHEBI:15740"/>
        <dbReference type="ChEBI" id="CHEBI:57959"/>
        <dbReference type="ChEBI" id="CHEBI:58629"/>
        <dbReference type="EC" id="3.5.1.9"/>
    </reaction>
</comment>
<dbReference type="Pfam" id="PF04199">
    <property type="entry name" value="Cyclase"/>
    <property type="match status" value="1"/>
</dbReference>
<comment type="cofactor">
    <cofactor evidence="1">
        <name>Zn(2+)</name>
        <dbReference type="ChEBI" id="CHEBI:29105"/>
    </cofactor>
</comment>
<organism evidence="12 13">
    <name type="scientific">Calorimonas adulescens</name>
    <dbReference type="NCBI Taxonomy" id="2606906"/>
    <lineage>
        <taxon>Bacteria</taxon>
        <taxon>Bacillati</taxon>
        <taxon>Bacillota</taxon>
        <taxon>Clostridia</taxon>
        <taxon>Thermoanaerobacterales</taxon>
        <taxon>Thermoanaerobacteraceae</taxon>
        <taxon>Calorimonas</taxon>
    </lineage>
</organism>
<dbReference type="Proteomes" id="UP000322976">
    <property type="component" value="Unassembled WGS sequence"/>
</dbReference>
<dbReference type="InterPro" id="IPR007325">
    <property type="entry name" value="KFase/CYL"/>
</dbReference>
<keyword evidence="8" id="KW-0862">Zinc</keyword>
<evidence type="ECO:0000256" key="7">
    <source>
        <dbReference type="ARBA" id="ARBA00022801"/>
    </source>
</evidence>
<keyword evidence="6" id="KW-0479">Metal-binding</keyword>
<dbReference type="PANTHER" id="PTHR31118">
    <property type="entry name" value="CYCLASE-LIKE PROTEIN 2"/>
    <property type="match status" value="1"/>
</dbReference>
<dbReference type="EMBL" id="VTPS01000002">
    <property type="protein sequence ID" value="TZE83216.1"/>
    <property type="molecule type" value="Genomic_DNA"/>
</dbReference>
<dbReference type="GO" id="GO:0046872">
    <property type="term" value="F:metal ion binding"/>
    <property type="evidence" value="ECO:0007669"/>
    <property type="project" value="UniProtKB-KW"/>
</dbReference>
<protein>
    <recommendedName>
        <fullName evidence="5">Kynurenine formamidase</fullName>
        <ecNumber evidence="4">3.5.1.9</ecNumber>
    </recommendedName>
</protein>
<evidence type="ECO:0000256" key="2">
    <source>
        <dbReference type="ARBA" id="ARBA00002204"/>
    </source>
</evidence>
<name>A0A5D8QH59_9THEO</name>
<proteinExistence type="predicted"/>
<evidence type="ECO:0000313" key="12">
    <source>
        <dbReference type="EMBL" id="TZE83216.1"/>
    </source>
</evidence>
<sequence>MNYYDVSMRIWQGMPVYPGDPHFNLKWLNNTTDKFEYILSMFAIGSHCGTHVDSPKHFIKDGQPVNELGIDKLCGKAKLFYIENTEVIRPKDLYEFEIEKGDILIIKTDNSEYIHREKLIDHFTHLTREAAEYLRDKGIKAFGFDYITVDINDDFPVHKVFLGAGIPIVEGLDLYLVEPGEYFFVGLPLKIEGAEASPIRAVLIKE</sequence>
<evidence type="ECO:0000256" key="11">
    <source>
        <dbReference type="ARBA" id="ARBA00060547"/>
    </source>
</evidence>
<dbReference type="GO" id="GO:0019441">
    <property type="term" value="P:L-tryptophan catabolic process to kynurenine"/>
    <property type="evidence" value="ECO:0007669"/>
    <property type="project" value="InterPro"/>
</dbReference>
<evidence type="ECO:0000256" key="1">
    <source>
        <dbReference type="ARBA" id="ARBA00001947"/>
    </source>
</evidence>
<reference evidence="12 13" key="1">
    <citation type="submission" date="2019-08" db="EMBL/GenBank/DDBJ databases">
        <title>Calorimonas adulescens gen. nov., sp. nov., an anaerobic thermophilic bacterium from Sakhalin hot spring.</title>
        <authorList>
            <person name="Khomyakova M.A."/>
            <person name="Merkel A.Y."/>
            <person name="Novikov A."/>
            <person name="Bonch-Osmolovskaya E.A."/>
            <person name="Slobodkin A.I."/>
        </authorList>
    </citation>
    <scope>NUCLEOTIDE SEQUENCE [LARGE SCALE GENOMIC DNA]</scope>
    <source>
        <strain evidence="12 13">A05MB</strain>
    </source>
</reference>
<evidence type="ECO:0000256" key="5">
    <source>
        <dbReference type="ARBA" id="ARBA00014889"/>
    </source>
</evidence>
<dbReference type="AlphaFoldDB" id="A0A5D8QH59"/>
<dbReference type="FunFam" id="3.50.30.50:FF:000001">
    <property type="entry name" value="Kynurenine formamidase"/>
    <property type="match status" value="1"/>
</dbReference>
<evidence type="ECO:0000256" key="4">
    <source>
        <dbReference type="ARBA" id="ARBA00012930"/>
    </source>
</evidence>
<evidence type="ECO:0000313" key="13">
    <source>
        <dbReference type="Proteomes" id="UP000322976"/>
    </source>
</evidence>
<comment type="pathway">
    <text evidence="11">Amino-acid degradation; L-tryptophan degradation via kynurenine pathway; L-kynurenine from L-tryptophan: step 2/2.</text>
</comment>
<dbReference type="InterPro" id="IPR037175">
    <property type="entry name" value="KFase_sf"/>
</dbReference>
<dbReference type="GO" id="GO:0004061">
    <property type="term" value="F:arylformamidase activity"/>
    <property type="evidence" value="ECO:0007669"/>
    <property type="project" value="UniProtKB-EC"/>
</dbReference>
<evidence type="ECO:0000256" key="3">
    <source>
        <dbReference type="ARBA" id="ARBA00011738"/>
    </source>
</evidence>
<gene>
    <name evidence="12" type="ORF">FWJ32_02555</name>
</gene>
<comment type="subunit">
    <text evidence="3">Homodimer.</text>
</comment>
<accession>A0A5D8QH59</accession>
<dbReference type="EC" id="3.5.1.9" evidence="4"/>
<evidence type="ECO:0000256" key="8">
    <source>
        <dbReference type="ARBA" id="ARBA00022833"/>
    </source>
</evidence>
<dbReference type="SUPFAM" id="SSF102198">
    <property type="entry name" value="Putative cyclase"/>
    <property type="match status" value="1"/>
</dbReference>
<evidence type="ECO:0000256" key="6">
    <source>
        <dbReference type="ARBA" id="ARBA00022723"/>
    </source>
</evidence>
<dbReference type="PANTHER" id="PTHR31118:SF12">
    <property type="entry name" value="CYCLASE-LIKE PROTEIN 2"/>
    <property type="match status" value="1"/>
</dbReference>
<keyword evidence="9" id="KW-0823">Tryptophan catabolism</keyword>
<keyword evidence="7" id="KW-0378">Hydrolase</keyword>
<evidence type="ECO:0000256" key="10">
    <source>
        <dbReference type="ARBA" id="ARBA00048496"/>
    </source>
</evidence>
<comment type="function">
    <text evidence="2">Catalyzes the hydrolysis of N-formyl-L-kynurenine to L-kynurenine, the second step in the kynurenine pathway of tryptophan degradation.</text>
</comment>
<evidence type="ECO:0000256" key="9">
    <source>
        <dbReference type="ARBA" id="ARBA00023079"/>
    </source>
</evidence>
<dbReference type="Gene3D" id="3.50.30.50">
    <property type="entry name" value="Putative cyclase"/>
    <property type="match status" value="1"/>
</dbReference>
<keyword evidence="13" id="KW-1185">Reference proteome</keyword>